<dbReference type="AlphaFoldDB" id="A0AA37TE39"/>
<organism evidence="1 2">
    <name type="scientific">Methylobacterium tardum</name>
    <dbReference type="NCBI Taxonomy" id="374432"/>
    <lineage>
        <taxon>Bacteria</taxon>
        <taxon>Pseudomonadati</taxon>
        <taxon>Pseudomonadota</taxon>
        <taxon>Alphaproteobacteria</taxon>
        <taxon>Hyphomicrobiales</taxon>
        <taxon>Methylobacteriaceae</taxon>
        <taxon>Methylobacterium</taxon>
    </lineage>
</organism>
<evidence type="ECO:0000313" key="2">
    <source>
        <dbReference type="Proteomes" id="UP001157440"/>
    </source>
</evidence>
<gene>
    <name evidence="1" type="ORF">GCM10007890_22050</name>
</gene>
<proteinExistence type="predicted"/>
<accession>A0AA37TE39</accession>
<dbReference type="RefSeq" id="WP_238196416.1">
    <property type="nucleotide sequence ID" value="NZ_BPQZ01000010.1"/>
</dbReference>
<name>A0AA37TE39_9HYPH</name>
<keyword evidence="2" id="KW-1185">Reference proteome</keyword>
<comment type="caution">
    <text evidence="1">The sequence shown here is derived from an EMBL/GenBank/DDBJ whole genome shotgun (WGS) entry which is preliminary data.</text>
</comment>
<dbReference type="Proteomes" id="UP001157440">
    <property type="component" value="Unassembled WGS sequence"/>
</dbReference>
<protein>
    <submittedName>
        <fullName evidence="1">Uncharacterized protein</fullName>
    </submittedName>
</protein>
<reference evidence="2" key="1">
    <citation type="journal article" date="2019" name="Int. J. Syst. Evol. Microbiol.">
        <title>The Global Catalogue of Microorganisms (GCM) 10K type strain sequencing project: providing services to taxonomists for standard genome sequencing and annotation.</title>
        <authorList>
            <consortium name="The Broad Institute Genomics Platform"/>
            <consortium name="The Broad Institute Genome Sequencing Center for Infectious Disease"/>
            <person name="Wu L."/>
            <person name="Ma J."/>
        </authorList>
    </citation>
    <scope>NUCLEOTIDE SEQUENCE [LARGE SCALE GENOMIC DNA]</scope>
    <source>
        <strain evidence="2">NBRC 103632</strain>
    </source>
</reference>
<sequence length="303" mass="34558">MAITIRHFVFEEAGNLRSVPRRVCEGLWQGEDALPDYAGTRQRVAQIIVENDDGKPARILDAKGSFWQFDEAGKLVIEPFDFSWAFDRPARSKATVLDLRPKLERKKWEAKHRWPVTSEELDRISAVIWPWAAAEIEEVRPVKGTAVKVPPLTHDGERALSKIQTAFGTIGYELEQLSEPALKGLAHELRRYARIYDGERILYEAFAAEVDRLKDIRIRQRTGKGGWYAFVRIMRWDEARTQAEEIDTIEERCEGKKAALVAARRLLAENAHRLGDGITVEADVATELDWVPKKISNDRAQEG</sequence>
<dbReference type="EMBL" id="BSPL01000013">
    <property type="protein sequence ID" value="GLS70192.1"/>
    <property type="molecule type" value="Genomic_DNA"/>
</dbReference>
<evidence type="ECO:0000313" key="1">
    <source>
        <dbReference type="EMBL" id="GLS70192.1"/>
    </source>
</evidence>